<organism evidence="1 2">
    <name type="scientific">Spirulina subsalsa FACHB-351</name>
    <dbReference type="NCBI Taxonomy" id="234711"/>
    <lineage>
        <taxon>Bacteria</taxon>
        <taxon>Bacillati</taxon>
        <taxon>Cyanobacteriota</taxon>
        <taxon>Cyanophyceae</taxon>
        <taxon>Spirulinales</taxon>
        <taxon>Spirulinaceae</taxon>
        <taxon>Spirulina</taxon>
    </lineage>
</organism>
<keyword evidence="2" id="KW-1185">Reference proteome</keyword>
<comment type="caution">
    <text evidence="1">The sequence shown here is derived from an EMBL/GenBank/DDBJ whole genome shotgun (WGS) entry which is preliminary data.</text>
</comment>
<dbReference type="RefSeq" id="WP_265262563.1">
    <property type="nucleotide sequence ID" value="NZ_JAIHOM010000004.1"/>
</dbReference>
<sequence>MDIQFREFNPFDLWIWLEFENIPSPLEQQYVEELFNSWFYLGKLGGFNGENLQVTETGVDISYMEYNPAISEAAMMAPMHNMSDFEYAGTWGRCWLDLGTSDLIAVDVLINALTQLSREYLTLRQVIIGGVNEDWPVDRRSAAIFN</sequence>
<dbReference type="PANTHER" id="PTHR46737">
    <property type="entry name" value="OS02G0827600 PROTEIN"/>
    <property type="match status" value="1"/>
</dbReference>
<name>A0ABT3L0A2_9CYAN</name>
<dbReference type="InterPro" id="IPR021920">
    <property type="entry name" value="DUF3531"/>
</dbReference>
<dbReference type="Proteomes" id="UP001526426">
    <property type="component" value="Unassembled WGS sequence"/>
</dbReference>
<gene>
    <name evidence="1" type="ORF">K4A83_01265</name>
</gene>
<reference evidence="1 2" key="1">
    <citation type="submission" date="2021-08" db="EMBL/GenBank/DDBJ databases">
        <title>Draft genome sequence of Spirulina subsalsa with high tolerance to salinity and hype-accumulation of phycocyanin.</title>
        <authorList>
            <person name="Pei H."/>
            <person name="Jiang L."/>
        </authorList>
    </citation>
    <scope>NUCLEOTIDE SEQUENCE [LARGE SCALE GENOMIC DNA]</scope>
    <source>
        <strain evidence="1 2">FACHB-351</strain>
    </source>
</reference>
<evidence type="ECO:0000313" key="2">
    <source>
        <dbReference type="Proteomes" id="UP001526426"/>
    </source>
</evidence>
<dbReference type="PANTHER" id="PTHR46737:SF2">
    <property type="entry name" value="OS02G0827600 PROTEIN"/>
    <property type="match status" value="1"/>
</dbReference>
<protein>
    <submittedName>
        <fullName evidence="1">DUF3531 family protein</fullName>
    </submittedName>
</protein>
<accession>A0ABT3L0A2</accession>
<dbReference type="EMBL" id="JAIHOM010000004">
    <property type="protein sequence ID" value="MCW6034905.1"/>
    <property type="molecule type" value="Genomic_DNA"/>
</dbReference>
<evidence type="ECO:0000313" key="1">
    <source>
        <dbReference type="EMBL" id="MCW6034905.1"/>
    </source>
</evidence>
<proteinExistence type="predicted"/>
<dbReference type="Pfam" id="PF12049">
    <property type="entry name" value="DUF3531"/>
    <property type="match status" value="1"/>
</dbReference>